<dbReference type="Proteomes" id="UP000244441">
    <property type="component" value="Chromosome"/>
</dbReference>
<dbReference type="AlphaFoldDB" id="A0A2S0VTH7"/>
<gene>
    <name evidence="2" type="ORF">C2869_14245</name>
</gene>
<accession>A0A2S0VTH7</accession>
<keyword evidence="1" id="KW-0812">Transmembrane</keyword>
<keyword evidence="1" id="KW-0472">Membrane</keyword>
<evidence type="ECO:0000313" key="3">
    <source>
        <dbReference type="Proteomes" id="UP000244441"/>
    </source>
</evidence>
<protein>
    <submittedName>
        <fullName evidence="2">Uncharacterized protein</fullName>
    </submittedName>
</protein>
<feature type="transmembrane region" description="Helical" evidence="1">
    <location>
        <begin position="50"/>
        <end position="76"/>
    </location>
</feature>
<reference evidence="2 3" key="1">
    <citation type="submission" date="2018-01" db="EMBL/GenBank/DDBJ databases">
        <title>Genome sequence of a Cantenovulum-like bacteria.</title>
        <authorList>
            <person name="Tan W.R."/>
            <person name="Lau N.-S."/>
            <person name="Go F."/>
            <person name="Amirul A.-A.A."/>
        </authorList>
    </citation>
    <scope>NUCLEOTIDE SEQUENCE [LARGE SCALE GENOMIC DNA]</scope>
    <source>
        <strain evidence="2 3">CCB-QB4</strain>
    </source>
</reference>
<organism evidence="2 3">
    <name type="scientific">Saccharobesus litoralis</name>
    <dbReference type="NCBI Taxonomy" id="2172099"/>
    <lineage>
        <taxon>Bacteria</taxon>
        <taxon>Pseudomonadati</taxon>
        <taxon>Pseudomonadota</taxon>
        <taxon>Gammaproteobacteria</taxon>
        <taxon>Alteromonadales</taxon>
        <taxon>Alteromonadaceae</taxon>
        <taxon>Saccharobesus</taxon>
    </lineage>
</organism>
<keyword evidence="1" id="KW-1133">Transmembrane helix</keyword>
<dbReference type="EMBL" id="CP026604">
    <property type="protein sequence ID" value="AWB67528.1"/>
    <property type="molecule type" value="Genomic_DNA"/>
</dbReference>
<evidence type="ECO:0000256" key="1">
    <source>
        <dbReference type="SAM" id="Phobius"/>
    </source>
</evidence>
<name>A0A2S0VTH7_9ALTE</name>
<evidence type="ECO:0000313" key="2">
    <source>
        <dbReference type="EMBL" id="AWB67528.1"/>
    </source>
</evidence>
<proteinExistence type="predicted"/>
<dbReference type="KEGG" id="cate:C2869_14245"/>
<sequence length="227" mass="25866">MTFNQQNDFNKIRQETKKRMATSTKRKVKPITVQEKILQWKQQSNFKMRLVWTLVVLTVIYAAGVGSSISSLVWLFESEPEKHLAAKKPATHENNAIQTQTIEQPQQPSIQYSEPQQTAMSQSRAKEVLTLANAETIASLGQYFRRKFVGGNWYYMGTESEPGLVKAYIQIPERMEMNETQTSTYIQVALCPSRGYKTLWQSLDTTQLEVHLYSTVKSSSVSAVCKA</sequence>
<keyword evidence="3" id="KW-1185">Reference proteome</keyword>